<feature type="chain" id="PRO_5035454688" evidence="1">
    <location>
        <begin position="19"/>
        <end position="241"/>
    </location>
</feature>
<dbReference type="AlphaFoldDB" id="A0A8K0SDR9"/>
<proteinExistence type="predicted"/>
<dbReference type="InterPro" id="IPR052158">
    <property type="entry name" value="INH-QAR"/>
</dbReference>
<evidence type="ECO:0000256" key="1">
    <source>
        <dbReference type="SAM" id="SignalP"/>
    </source>
</evidence>
<dbReference type="OrthoDB" id="543156at2759"/>
<dbReference type="InterPro" id="IPR029062">
    <property type="entry name" value="Class_I_gatase-like"/>
</dbReference>
<accession>A0A8K0SDR9</accession>
<feature type="domain" description="DJ-1/PfpI" evidence="2">
    <location>
        <begin position="85"/>
        <end position="199"/>
    </location>
</feature>
<evidence type="ECO:0000259" key="2">
    <source>
        <dbReference type="Pfam" id="PF01965"/>
    </source>
</evidence>
<gene>
    <name evidence="3" type="ORF">B0I35DRAFT_463990</name>
</gene>
<dbReference type="SUPFAM" id="SSF52317">
    <property type="entry name" value="Class I glutamine amidotransferase-like"/>
    <property type="match status" value="1"/>
</dbReference>
<dbReference type="InterPro" id="IPR002818">
    <property type="entry name" value="DJ-1/PfpI"/>
</dbReference>
<feature type="signal peptide" evidence="1">
    <location>
        <begin position="1"/>
        <end position="18"/>
    </location>
</feature>
<dbReference type="PANTHER" id="PTHR43130:SF15">
    <property type="entry name" value="THIJ_PFPI FAMILY PROTEIN (AFU_ORTHOLOGUE AFUA_5G14240)"/>
    <property type="match status" value="1"/>
</dbReference>
<name>A0A8K0SDR9_9HYPO</name>
<dbReference type="Gene3D" id="3.40.50.880">
    <property type="match status" value="1"/>
</dbReference>
<comment type="caution">
    <text evidence="3">The sequence shown here is derived from an EMBL/GenBank/DDBJ whole genome shotgun (WGS) entry which is preliminary data.</text>
</comment>
<reference evidence="3" key="1">
    <citation type="journal article" date="2021" name="Nat. Commun.">
        <title>Genetic determinants of endophytism in the Arabidopsis root mycobiome.</title>
        <authorList>
            <person name="Mesny F."/>
            <person name="Miyauchi S."/>
            <person name="Thiergart T."/>
            <person name="Pickel B."/>
            <person name="Atanasova L."/>
            <person name="Karlsson M."/>
            <person name="Huettel B."/>
            <person name="Barry K.W."/>
            <person name="Haridas S."/>
            <person name="Chen C."/>
            <person name="Bauer D."/>
            <person name="Andreopoulos W."/>
            <person name="Pangilinan J."/>
            <person name="LaButti K."/>
            <person name="Riley R."/>
            <person name="Lipzen A."/>
            <person name="Clum A."/>
            <person name="Drula E."/>
            <person name="Henrissat B."/>
            <person name="Kohler A."/>
            <person name="Grigoriev I.V."/>
            <person name="Martin F.M."/>
            <person name="Hacquard S."/>
        </authorList>
    </citation>
    <scope>NUCLEOTIDE SEQUENCE</scope>
    <source>
        <strain evidence="3">MPI-CAGE-CH-0235</strain>
    </source>
</reference>
<evidence type="ECO:0000313" key="4">
    <source>
        <dbReference type="Proteomes" id="UP000813444"/>
    </source>
</evidence>
<dbReference type="Proteomes" id="UP000813444">
    <property type="component" value="Unassembled WGS sequence"/>
</dbReference>
<dbReference type="CDD" id="cd03139">
    <property type="entry name" value="GATase1_PfpI_2"/>
    <property type="match status" value="1"/>
</dbReference>
<sequence length="241" mass="26364">MRFSSTIVLSSGVVAVLAAPPRNWGVALFNSYDTIDVFGVLDPLFYLSFQSQINLSLIAETMDPVWVRPYTEAANVHNSTFRFSINPTHTHGTAPEDLEVLLVPGGPAMLFDNQTATVEFVRKVYPNLKYLLTTCTGAGIAAQAGVLDGRRATTNKSAWTRITALGPDVQWVSPARWVTDGNIWTSSGVTSALDMAFTFFYEVFGEAMASRVEGTVEYMRNTDPCDDPFASRFNVPPSGQC</sequence>
<keyword evidence="4" id="KW-1185">Reference proteome</keyword>
<organism evidence="3 4">
    <name type="scientific">Stachybotrys elegans</name>
    <dbReference type="NCBI Taxonomy" id="80388"/>
    <lineage>
        <taxon>Eukaryota</taxon>
        <taxon>Fungi</taxon>
        <taxon>Dikarya</taxon>
        <taxon>Ascomycota</taxon>
        <taxon>Pezizomycotina</taxon>
        <taxon>Sordariomycetes</taxon>
        <taxon>Hypocreomycetidae</taxon>
        <taxon>Hypocreales</taxon>
        <taxon>Stachybotryaceae</taxon>
        <taxon>Stachybotrys</taxon>
    </lineage>
</organism>
<dbReference type="Pfam" id="PF01965">
    <property type="entry name" value="DJ-1_PfpI"/>
    <property type="match status" value="1"/>
</dbReference>
<keyword evidence="1" id="KW-0732">Signal</keyword>
<dbReference type="PANTHER" id="PTHR43130">
    <property type="entry name" value="ARAC-FAMILY TRANSCRIPTIONAL REGULATOR"/>
    <property type="match status" value="1"/>
</dbReference>
<dbReference type="EMBL" id="JAGPNK010000014">
    <property type="protein sequence ID" value="KAH7309165.1"/>
    <property type="molecule type" value="Genomic_DNA"/>
</dbReference>
<evidence type="ECO:0000313" key="3">
    <source>
        <dbReference type="EMBL" id="KAH7309165.1"/>
    </source>
</evidence>
<protein>
    <submittedName>
        <fullName evidence="3">ThiJ/PfpI</fullName>
    </submittedName>
</protein>